<evidence type="ECO:0000256" key="4">
    <source>
        <dbReference type="ARBA" id="ARBA00022605"/>
    </source>
</evidence>
<dbReference type="Pfam" id="PF02811">
    <property type="entry name" value="PHP"/>
    <property type="match status" value="1"/>
</dbReference>
<evidence type="ECO:0000313" key="11">
    <source>
        <dbReference type="Proteomes" id="UP000636755"/>
    </source>
</evidence>
<evidence type="ECO:0000313" key="10">
    <source>
        <dbReference type="EMBL" id="MBC5727671.1"/>
    </source>
</evidence>
<dbReference type="InterPro" id="IPR003141">
    <property type="entry name" value="Pol/His_phosphatase_N"/>
</dbReference>
<dbReference type="InterPro" id="IPR016195">
    <property type="entry name" value="Pol/histidinol_Pase-like"/>
</dbReference>
<organism evidence="10 11">
    <name type="scientific">Ruminococcus intestinalis</name>
    <dbReference type="NCBI Taxonomy" id="2763066"/>
    <lineage>
        <taxon>Bacteria</taxon>
        <taxon>Bacillati</taxon>
        <taxon>Bacillota</taxon>
        <taxon>Clostridia</taxon>
        <taxon>Eubacteriales</taxon>
        <taxon>Oscillospiraceae</taxon>
        <taxon>Ruminococcus</taxon>
    </lineage>
</organism>
<dbReference type="NCBIfam" id="TIGR01856">
    <property type="entry name" value="hisJ_fam"/>
    <property type="match status" value="1"/>
</dbReference>
<dbReference type="SMART" id="SM00481">
    <property type="entry name" value="POLIIIAc"/>
    <property type="match status" value="1"/>
</dbReference>
<dbReference type="EMBL" id="JACOPS010000001">
    <property type="protein sequence ID" value="MBC5727671.1"/>
    <property type="molecule type" value="Genomic_DNA"/>
</dbReference>
<proteinExistence type="inferred from homology"/>
<comment type="similarity">
    <text evidence="2 8">Belongs to the PHP hydrolase family. HisK subfamily.</text>
</comment>
<evidence type="ECO:0000256" key="8">
    <source>
        <dbReference type="RuleBase" id="RU366003"/>
    </source>
</evidence>
<evidence type="ECO:0000256" key="1">
    <source>
        <dbReference type="ARBA" id="ARBA00004970"/>
    </source>
</evidence>
<evidence type="ECO:0000256" key="6">
    <source>
        <dbReference type="ARBA" id="ARBA00023102"/>
    </source>
</evidence>
<dbReference type="InterPro" id="IPR004013">
    <property type="entry name" value="PHP_dom"/>
</dbReference>
<dbReference type="Proteomes" id="UP000636755">
    <property type="component" value="Unassembled WGS sequence"/>
</dbReference>
<protein>
    <recommendedName>
        <fullName evidence="3 8">Histidinol-phosphatase</fullName>
        <shortName evidence="8">HolPase</shortName>
        <ecNumber evidence="3 8">3.1.3.15</ecNumber>
    </recommendedName>
</protein>
<comment type="catalytic activity">
    <reaction evidence="7 8">
        <text>L-histidinol phosphate + H2O = L-histidinol + phosphate</text>
        <dbReference type="Rhea" id="RHEA:14465"/>
        <dbReference type="ChEBI" id="CHEBI:15377"/>
        <dbReference type="ChEBI" id="CHEBI:43474"/>
        <dbReference type="ChEBI" id="CHEBI:57699"/>
        <dbReference type="ChEBI" id="CHEBI:57980"/>
        <dbReference type="EC" id="3.1.3.15"/>
    </reaction>
</comment>
<dbReference type="PANTHER" id="PTHR21039">
    <property type="entry name" value="HISTIDINOL PHOSPHATASE-RELATED"/>
    <property type="match status" value="1"/>
</dbReference>
<keyword evidence="6 8" id="KW-0368">Histidine biosynthesis</keyword>
<name>A0ABR7HJH9_9FIRM</name>
<gene>
    <name evidence="10" type="ORF">H8R91_03830</name>
</gene>
<evidence type="ECO:0000256" key="3">
    <source>
        <dbReference type="ARBA" id="ARBA00013085"/>
    </source>
</evidence>
<comment type="pathway">
    <text evidence="1 8">Amino-acid biosynthesis; L-histidine biosynthesis; L-histidine from 5-phospho-alpha-D-ribose 1-diphosphate: step 8/9.</text>
</comment>
<evidence type="ECO:0000256" key="5">
    <source>
        <dbReference type="ARBA" id="ARBA00022801"/>
    </source>
</evidence>
<accession>A0ABR7HJH9</accession>
<dbReference type="EC" id="3.1.3.15" evidence="3 8"/>
<sequence length="274" mass="31374">MILCDVHTHSNNSFDAENTVEEMCKSAINKGFYAIAITDHCEAPFIKFGYNKEFGDFNERIPLSFLQTKNAQIKYRQKLKVLCGIELGEPMHDPECTEKALSFGDFDFVLASLHNLKNMEDFYFIDFNNCNISEILKLYFNELAETATFSDFDSLAHLTYPLRYIFETTGEYPDLTPYQDVIDDIYRTLISNKKALEINTSGLFKPIGRTLPDEFQLKRYRELGGKLITVGSDAHTSTAVGNGIEEGIRLAHKCGFKSYTIFEKRRPITIPIEF</sequence>
<dbReference type="PANTHER" id="PTHR21039:SF0">
    <property type="entry name" value="HISTIDINOL-PHOSPHATASE"/>
    <property type="match status" value="1"/>
</dbReference>
<reference evidence="10 11" key="1">
    <citation type="submission" date="2020-08" db="EMBL/GenBank/DDBJ databases">
        <title>Genome public.</title>
        <authorList>
            <person name="Liu C."/>
            <person name="Sun Q."/>
        </authorList>
    </citation>
    <scope>NUCLEOTIDE SEQUENCE [LARGE SCALE GENOMIC DNA]</scope>
    <source>
        <strain evidence="10 11">NSJ-71</strain>
    </source>
</reference>
<dbReference type="Gene3D" id="3.20.20.140">
    <property type="entry name" value="Metal-dependent hydrolases"/>
    <property type="match status" value="1"/>
</dbReference>
<evidence type="ECO:0000256" key="7">
    <source>
        <dbReference type="ARBA" id="ARBA00049158"/>
    </source>
</evidence>
<feature type="domain" description="Polymerase/histidinol phosphatase N-terminal" evidence="9">
    <location>
        <begin position="4"/>
        <end position="91"/>
    </location>
</feature>
<keyword evidence="11" id="KW-1185">Reference proteome</keyword>
<dbReference type="InterPro" id="IPR010140">
    <property type="entry name" value="Histidinol_P_phosphatase_HisJ"/>
</dbReference>
<dbReference type="RefSeq" id="WP_186934921.1">
    <property type="nucleotide sequence ID" value="NZ_JACOPS010000001.1"/>
</dbReference>
<keyword evidence="5 8" id="KW-0378">Hydrolase</keyword>
<evidence type="ECO:0000256" key="2">
    <source>
        <dbReference type="ARBA" id="ARBA00009152"/>
    </source>
</evidence>
<dbReference type="SUPFAM" id="SSF89550">
    <property type="entry name" value="PHP domain-like"/>
    <property type="match status" value="1"/>
</dbReference>
<evidence type="ECO:0000259" key="9">
    <source>
        <dbReference type="SMART" id="SM00481"/>
    </source>
</evidence>
<comment type="caution">
    <text evidence="10">The sequence shown here is derived from an EMBL/GenBank/DDBJ whole genome shotgun (WGS) entry which is preliminary data.</text>
</comment>
<keyword evidence="4 8" id="KW-0028">Amino-acid biosynthesis</keyword>